<proteinExistence type="predicted"/>
<dbReference type="AlphaFoldDB" id="A0A916JEU4"/>
<dbReference type="Proteomes" id="UP000680038">
    <property type="component" value="Unassembled WGS sequence"/>
</dbReference>
<protein>
    <submittedName>
        <fullName evidence="1">Uncharacterized protein</fullName>
    </submittedName>
</protein>
<reference evidence="1" key="1">
    <citation type="submission" date="2021-04" db="EMBL/GenBank/DDBJ databases">
        <authorList>
            <person name="Rodrigo-Torres L."/>
            <person name="Arahal R. D."/>
            <person name="Lucena T."/>
        </authorList>
    </citation>
    <scope>NUCLEOTIDE SEQUENCE</scope>
    <source>
        <strain evidence="1">CECT 9275</strain>
    </source>
</reference>
<accession>A0A916JEU4</accession>
<evidence type="ECO:0000313" key="1">
    <source>
        <dbReference type="EMBL" id="CAG5006758.1"/>
    </source>
</evidence>
<keyword evidence="2" id="KW-1185">Reference proteome</keyword>
<gene>
    <name evidence="1" type="ORF">DYBT9275_03890</name>
</gene>
<organism evidence="1 2">
    <name type="scientific">Dyadobacter helix</name>
    <dbReference type="NCBI Taxonomy" id="2822344"/>
    <lineage>
        <taxon>Bacteria</taxon>
        <taxon>Pseudomonadati</taxon>
        <taxon>Bacteroidota</taxon>
        <taxon>Cytophagia</taxon>
        <taxon>Cytophagales</taxon>
        <taxon>Spirosomataceae</taxon>
        <taxon>Dyadobacter</taxon>
    </lineage>
</organism>
<name>A0A916JEU4_9BACT</name>
<dbReference type="EMBL" id="CAJRAF010000002">
    <property type="protein sequence ID" value="CAG5006758.1"/>
    <property type="molecule type" value="Genomic_DNA"/>
</dbReference>
<evidence type="ECO:0000313" key="2">
    <source>
        <dbReference type="Proteomes" id="UP000680038"/>
    </source>
</evidence>
<comment type="caution">
    <text evidence="1">The sequence shown here is derived from an EMBL/GenBank/DDBJ whole genome shotgun (WGS) entry which is preliminary data.</text>
</comment>
<sequence>MTMENERLQENQMQEITESWIKPEIIITSVATKTHGNGVAGPDFGSQES</sequence>